<name>A0AAV2PK53_MEGNR</name>
<dbReference type="AlphaFoldDB" id="A0AAV2PK53"/>
<evidence type="ECO:0000313" key="1">
    <source>
        <dbReference type="EMBL" id="CAL4059702.1"/>
    </source>
</evidence>
<dbReference type="Proteomes" id="UP001497623">
    <property type="component" value="Unassembled WGS sequence"/>
</dbReference>
<evidence type="ECO:0000313" key="2">
    <source>
        <dbReference type="Proteomes" id="UP001497623"/>
    </source>
</evidence>
<comment type="caution">
    <text evidence="1">The sequence shown here is derived from an EMBL/GenBank/DDBJ whole genome shotgun (WGS) entry which is preliminary data.</text>
</comment>
<sequence>MNATLTCEVMKDNKGKKKDYIDTNFHGRKCRIAFSVIVPTPGIGFWDHFWLFFKILWSRSPLKKFEIPEPKISHFSGPLIPKGPNKMLNFEFWDLVLLQGF</sequence>
<dbReference type="EMBL" id="CAXKWB010000175">
    <property type="protein sequence ID" value="CAL4059702.1"/>
    <property type="molecule type" value="Genomic_DNA"/>
</dbReference>
<protein>
    <submittedName>
        <fullName evidence="1">Uncharacterized protein</fullName>
    </submittedName>
</protein>
<accession>A0AAV2PK53</accession>
<proteinExistence type="predicted"/>
<organism evidence="1 2">
    <name type="scientific">Meganyctiphanes norvegica</name>
    <name type="common">Northern krill</name>
    <name type="synonym">Thysanopoda norvegica</name>
    <dbReference type="NCBI Taxonomy" id="48144"/>
    <lineage>
        <taxon>Eukaryota</taxon>
        <taxon>Metazoa</taxon>
        <taxon>Ecdysozoa</taxon>
        <taxon>Arthropoda</taxon>
        <taxon>Crustacea</taxon>
        <taxon>Multicrustacea</taxon>
        <taxon>Malacostraca</taxon>
        <taxon>Eumalacostraca</taxon>
        <taxon>Eucarida</taxon>
        <taxon>Euphausiacea</taxon>
        <taxon>Euphausiidae</taxon>
        <taxon>Meganyctiphanes</taxon>
    </lineage>
</organism>
<keyword evidence="2" id="KW-1185">Reference proteome</keyword>
<gene>
    <name evidence="1" type="ORF">MNOR_LOCUS753</name>
</gene>
<reference evidence="1 2" key="1">
    <citation type="submission" date="2024-05" db="EMBL/GenBank/DDBJ databases">
        <authorList>
            <person name="Wallberg A."/>
        </authorList>
    </citation>
    <scope>NUCLEOTIDE SEQUENCE [LARGE SCALE GENOMIC DNA]</scope>
</reference>